<dbReference type="Gene3D" id="1.25.40.10">
    <property type="entry name" value="Tetratricopeptide repeat domain"/>
    <property type="match status" value="1"/>
</dbReference>
<organism evidence="1">
    <name type="scientific">Siphoviridae sp. ctA4S13</name>
    <dbReference type="NCBI Taxonomy" id="2826179"/>
    <lineage>
        <taxon>Viruses</taxon>
        <taxon>Duplodnaviria</taxon>
        <taxon>Heunggongvirae</taxon>
        <taxon>Uroviricota</taxon>
        <taxon>Caudoviricetes</taxon>
    </lineage>
</organism>
<keyword evidence="1" id="KW-0346">Stress response</keyword>
<name>A0A8S5MQW3_9CAUD</name>
<sequence length="239" mass="28144">MEFFKILECLLKRRTVIKAENASSVFYSCTEEKPVVESSVPTSCVIGNMVLNKEYDNAILTGERILSECPDDYFAHCNLMVSLSKVGDIEKCNKEAKLAIIKGHHTGFCENRLSINLYKQKKYHQVIQLSDVLENSRVGLLFDDVHKRKLRALKHIKEALDTEHDILFTEKEIEELYENVEKQKKLRTWYLNTKKRLHEMCYNKENYKRLFDGDEETKKQMDKYQSLIAELDRKYGYLQ</sequence>
<evidence type="ECO:0000313" key="1">
    <source>
        <dbReference type="EMBL" id="DAD84536.1"/>
    </source>
</evidence>
<dbReference type="InterPro" id="IPR011990">
    <property type="entry name" value="TPR-like_helical_dom_sf"/>
</dbReference>
<proteinExistence type="predicted"/>
<dbReference type="EMBL" id="BK014961">
    <property type="protein sequence ID" value="DAD84536.1"/>
    <property type="molecule type" value="Genomic_DNA"/>
</dbReference>
<protein>
    <submittedName>
        <fullName evidence="1">Heat shock protein STI1, Heat-fold, Adaptor protein for Hsp70.6A</fullName>
    </submittedName>
</protein>
<dbReference type="SUPFAM" id="SSF48452">
    <property type="entry name" value="TPR-like"/>
    <property type="match status" value="1"/>
</dbReference>
<accession>A0A8S5MQW3</accession>
<reference evidence="1" key="1">
    <citation type="journal article" date="2021" name="Proc. Natl. Acad. Sci. U.S.A.">
        <title>A Catalog of Tens of Thousands of Viruses from Human Metagenomes Reveals Hidden Associations with Chronic Diseases.</title>
        <authorList>
            <person name="Tisza M.J."/>
            <person name="Buck C.B."/>
        </authorList>
    </citation>
    <scope>NUCLEOTIDE SEQUENCE</scope>
    <source>
        <strain evidence="1">CtA4S13</strain>
    </source>
</reference>